<feature type="compositionally biased region" description="Polar residues" evidence="1">
    <location>
        <begin position="216"/>
        <end position="233"/>
    </location>
</feature>
<feature type="compositionally biased region" description="Low complexity" evidence="1">
    <location>
        <begin position="62"/>
        <end position="71"/>
    </location>
</feature>
<feature type="transmembrane region" description="Helical" evidence="2">
    <location>
        <begin position="306"/>
        <end position="328"/>
    </location>
</feature>
<feature type="compositionally biased region" description="Low complexity" evidence="1">
    <location>
        <begin position="193"/>
        <end position="204"/>
    </location>
</feature>
<feature type="region of interest" description="Disordered" evidence="1">
    <location>
        <begin position="53"/>
        <end position="126"/>
    </location>
</feature>
<dbReference type="Proteomes" id="UP001244341">
    <property type="component" value="Chromosome 14b"/>
</dbReference>
<keyword evidence="2" id="KW-0812">Transmembrane</keyword>
<evidence type="ECO:0000313" key="3">
    <source>
        <dbReference type="EMBL" id="WIA22363.1"/>
    </source>
</evidence>
<name>A0ABY8ULF6_TETOB</name>
<dbReference type="EMBL" id="CP126221">
    <property type="protein sequence ID" value="WIA22363.1"/>
    <property type="molecule type" value="Genomic_DNA"/>
</dbReference>
<feature type="region of interest" description="Disordered" evidence="1">
    <location>
        <begin position="521"/>
        <end position="608"/>
    </location>
</feature>
<evidence type="ECO:0000256" key="1">
    <source>
        <dbReference type="SAM" id="MobiDB-lite"/>
    </source>
</evidence>
<sequence>MAGHQEPVMMQKRGSSGLSATLAAAGLADPDILALAQEADTLVYHSRVAQDGTPLHSTHEPAAAAAAAAAARKTVGPPAAHSTSPRPHRSHQNSAAKPVVLPTAGTGYAGRTSPIPVKGPSPIYGSKRTVSNSYALSRSNSNAGAKIGLSAAAEDECQQQQQQQQPSSSVFDVSYQLGGKLPVLTEELHEKGSAASSATNTGASNTGGGAAAGNWWNLSSRRVHPQQSNNTSRGGAEEPAGSLGGGPKENDNKDLSRNSMQSEKSTARPSSAGVKGDKRISEVSVYTDQSLVPEASKSAGSKRKRWMCLLLPLLLLLSATGVFVGLYVTKQLRPGGAAAAGGPLTFQVTVAAPARTASESCDIWFGSSERIGLYKRLFTSAYSNALDLPITDTTVNSVACGGNSVFSSTGVRSLRSSRTLLQAAATAAGSGGSALTWVDITTVFSVSAPADARVQKTVTDTVTSSSSGVLAGPLSQFLGVNTLLVKASGAVKDAPSATAALPKAAGSDWPQVPVLAVDESPEAGALSADSAGTAAQTAQPSLTGSNQRRSGTEEEPKQPVEVITPHAEQPNKQQQQQQQQQQQPKKKKQASSTPVATAAAASSASSEPTELQLSNFAWNLMAADAAATAPACQFSPSRSNSVSDSQGQFWSLMNGKECTFKAASAAARKAAEAAGAELTWEGAPLCTAAPTKATAVADAAGNLWGFEGGSSCTYKDENGASQKLKNKNKPASLPMLWEQAPVCDFAPSKDNSTADALGRLWGVDAQGRGCTFRFVEA</sequence>
<evidence type="ECO:0000313" key="4">
    <source>
        <dbReference type="Proteomes" id="UP001244341"/>
    </source>
</evidence>
<evidence type="ECO:0000256" key="2">
    <source>
        <dbReference type="SAM" id="Phobius"/>
    </source>
</evidence>
<keyword evidence="2" id="KW-1133">Transmembrane helix</keyword>
<feature type="compositionally biased region" description="Low complexity" evidence="1">
    <location>
        <begin position="590"/>
        <end position="606"/>
    </location>
</feature>
<feature type="compositionally biased region" description="Polar residues" evidence="1">
    <location>
        <begin position="257"/>
        <end position="269"/>
    </location>
</feature>
<reference evidence="3 4" key="1">
    <citation type="submission" date="2023-05" db="EMBL/GenBank/DDBJ databases">
        <title>A 100% complete, gapless, phased diploid assembly of the Scenedesmus obliquus UTEX 3031 genome.</title>
        <authorList>
            <person name="Biondi T.C."/>
            <person name="Hanschen E.R."/>
            <person name="Kwon T."/>
            <person name="Eng W."/>
            <person name="Kruse C.P.S."/>
            <person name="Koehler S.I."/>
            <person name="Kunde Y."/>
            <person name="Gleasner C.D."/>
            <person name="You Mak K.T."/>
            <person name="Polle J."/>
            <person name="Hovde B.T."/>
            <person name="Starkenburg S.R."/>
        </authorList>
    </citation>
    <scope>NUCLEOTIDE SEQUENCE [LARGE SCALE GENOMIC DNA]</scope>
    <source>
        <strain evidence="3 4">DOE0152z</strain>
    </source>
</reference>
<feature type="region of interest" description="Disordered" evidence="1">
    <location>
        <begin position="189"/>
        <end position="279"/>
    </location>
</feature>
<keyword evidence="2" id="KW-0472">Membrane</keyword>
<feature type="compositionally biased region" description="Polar residues" evidence="1">
    <location>
        <begin position="533"/>
        <end position="549"/>
    </location>
</feature>
<proteinExistence type="predicted"/>
<protein>
    <submittedName>
        <fullName evidence="3">Uncharacterized protein</fullName>
    </submittedName>
</protein>
<feature type="compositionally biased region" description="Low complexity" evidence="1">
    <location>
        <begin position="570"/>
        <end position="583"/>
    </location>
</feature>
<keyword evidence="4" id="KW-1185">Reference proteome</keyword>
<accession>A0ABY8ULF6</accession>
<gene>
    <name evidence="3" type="ORF">OEZ85_004672</name>
</gene>
<organism evidence="3 4">
    <name type="scientific">Tetradesmus obliquus</name>
    <name type="common">Green alga</name>
    <name type="synonym">Acutodesmus obliquus</name>
    <dbReference type="NCBI Taxonomy" id="3088"/>
    <lineage>
        <taxon>Eukaryota</taxon>
        <taxon>Viridiplantae</taxon>
        <taxon>Chlorophyta</taxon>
        <taxon>core chlorophytes</taxon>
        <taxon>Chlorophyceae</taxon>
        <taxon>CS clade</taxon>
        <taxon>Sphaeropleales</taxon>
        <taxon>Scenedesmaceae</taxon>
        <taxon>Tetradesmus</taxon>
    </lineage>
</organism>